<keyword evidence="2" id="KW-0677">Repeat</keyword>
<keyword evidence="5" id="KW-1185">Reference proteome</keyword>
<name>A0A672P938_SINGR</name>
<sequence length="142" mass="15933">WCSELCSVDQMATVQRGSLNIEPVNFSVLCIYEMISDQDLCICLFMQVGEHKFSAHRIVLAASIPYFHAMFTNDMVECKQDEIVIVLISDLPLNSALEALINFAYNGHIAIDQQNVQALLIGASFLQLQNVKDACCSFLQQR</sequence>
<dbReference type="PANTHER" id="PTHR24412">
    <property type="entry name" value="KELCH PROTEIN"/>
    <property type="match status" value="1"/>
</dbReference>
<dbReference type="InterPro" id="IPR000210">
    <property type="entry name" value="BTB/POZ_dom"/>
</dbReference>
<evidence type="ECO:0000259" key="3">
    <source>
        <dbReference type="PROSITE" id="PS50097"/>
    </source>
</evidence>
<dbReference type="SMART" id="SM00225">
    <property type="entry name" value="BTB"/>
    <property type="match status" value="1"/>
</dbReference>
<dbReference type="PROSITE" id="PS50097">
    <property type="entry name" value="BTB"/>
    <property type="match status" value="1"/>
</dbReference>
<dbReference type="Gene3D" id="3.30.710.10">
    <property type="entry name" value="Potassium Channel Kv1.1, Chain A"/>
    <property type="match status" value="1"/>
</dbReference>
<dbReference type="InParanoid" id="A0A672P938"/>
<dbReference type="AlphaFoldDB" id="A0A672P938"/>
<protein>
    <recommendedName>
        <fullName evidence="3">BTB domain-containing protein</fullName>
    </recommendedName>
</protein>
<dbReference type="PANTHER" id="PTHR24412:SF497">
    <property type="entry name" value="KELCH-LIKE PROTEIN 18"/>
    <property type="match status" value="1"/>
</dbReference>
<dbReference type="OMA" id="YFLFELE"/>
<evidence type="ECO:0000256" key="1">
    <source>
        <dbReference type="ARBA" id="ARBA00022441"/>
    </source>
</evidence>
<dbReference type="InterPro" id="IPR011333">
    <property type="entry name" value="SKP1/BTB/POZ_sf"/>
</dbReference>
<evidence type="ECO:0000313" key="5">
    <source>
        <dbReference type="Proteomes" id="UP000472262"/>
    </source>
</evidence>
<keyword evidence="1" id="KW-0880">Kelch repeat</keyword>
<reference evidence="4" key="1">
    <citation type="submission" date="2025-08" db="UniProtKB">
        <authorList>
            <consortium name="Ensembl"/>
        </authorList>
    </citation>
    <scope>IDENTIFICATION</scope>
</reference>
<evidence type="ECO:0000313" key="4">
    <source>
        <dbReference type="Ensembl" id="ENSSGRP00000059865.1"/>
    </source>
</evidence>
<evidence type="ECO:0000256" key="2">
    <source>
        <dbReference type="ARBA" id="ARBA00022737"/>
    </source>
</evidence>
<dbReference type="SUPFAM" id="SSF54695">
    <property type="entry name" value="POZ domain"/>
    <property type="match status" value="1"/>
</dbReference>
<reference evidence="4" key="2">
    <citation type="submission" date="2025-09" db="UniProtKB">
        <authorList>
            <consortium name="Ensembl"/>
        </authorList>
    </citation>
    <scope>IDENTIFICATION</scope>
</reference>
<dbReference type="Ensembl" id="ENSSGRT00000063879.1">
    <property type="protein sequence ID" value="ENSSGRP00000059865.1"/>
    <property type="gene ID" value="ENSSGRG00000031115.1"/>
</dbReference>
<accession>A0A672P938</accession>
<dbReference type="Pfam" id="PF00651">
    <property type="entry name" value="BTB"/>
    <property type="match status" value="1"/>
</dbReference>
<feature type="domain" description="BTB" evidence="3">
    <location>
        <begin position="38"/>
        <end position="113"/>
    </location>
</feature>
<dbReference type="Proteomes" id="UP000472262">
    <property type="component" value="Unassembled WGS sequence"/>
</dbReference>
<proteinExistence type="predicted"/>
<organism evidence="4 5">
    <name type="scientific">Sinocyclocheilus grahami</name>
    <name type="common">Dianchi golden-line fish</name>
    <name type="synonym">Barbus grahami</name>
    <dbReference type="NCBI Taxonomy" id="75366"/>
    <lineage>
        <taxon>Eukaryota</taxon>
        <taxon>Metazoa</taxon>
        <taxon>Chordata</taxon>
        <taxon>Craniata</taxon>
        <taxon>Vertebrata</taxon>
        <taxon>Euteleostomi</taxon>
        <taxon>Actinopterygii</taxon>
        <taxon>Neopterygii</taxon>
        <taxon>Teleostei</taxon>
        <taxon>Ostariophysi</taxon>
        <taxon>Cypriniformes</taxon>
        <taxon>Cyprinidae</taxon>
        <taxon>Cyprininae</taxon>
        <taxon>Sinocyclocheilus</taxon>
    </lineage>
</organism>